<dbReference type="EMBL" id="CP012332">
    <property type="protein sequence ID" value="AKU90724.1"/>
    <property type="molecule type" value="Genomic_DNA"/>
</dbReference>
<reference evidence="3 4" key="1">
    <citation type="submission" date="2015-08" db="EMBL/GenBank/DDBJ databases">
        <authorList>
            <person name="Babu N.S."/>
            <person name="Beckwith C.J."/>
            <person name="Beseler K.G."/>
            <person name="Brison A."/>
            <person name="Carone J.V."/>
            <person name="Caskin T.P."/>
            <person name="Diamond M."/>
            <person name="Durham M.E."/>
            <person name="Foxe J.M."/>
            <person name="Go M."/>
            <person name="Henderson B.A."/>
            <person name="Jones I.B."/>
            <person name="McGettigan J.A."/>
            <person name="Micheletti S.J."/>
            <person name="Nasrallah M.E."/>
            <person name="Ortiz D."/>
            <person name="Piller C.R."/>
            <person name="Privatt S.R."/>
            <person name="Schneider S.L."/>
            <person name="Sharp S."/>
            <person name="Smith T.C."/>
            <person name="Stanton J.D."/>
            <person name="Ullery H.E."/>
            <person name="Wilson R.J."/>
            <person name="Serrano M.G."/>
            <person name="Buck G."/>
            <person name="Lee V."/>
            <person name="Wang Y."/>
            <person name="Carvalho R."/>
            <person name="Voegtly L."/>
            <person name="Shi R."/>
            <person name="Duckworth R."/>
            <person name="Johnson A."/>
            <person name="Loviza R."/>
            <person name="Walstead R."/>
            <person name="Shah Z."/>
            <person name="Kiflezghi M."/>
            <person name="Wade K."/>
            <person name="Ball S.L."/>
            <person name="Bradley K.W."/>
            <person name="Asai D.J."/>
            <person name="Bowman C.A."/>
            <person name="Russell D.A."/>
            <person name="Pope W.H."/>
            <person name="Jacobs-Sera D."/>
            <person name="Hendrix R.W."/>
            <person name="Hatfull G.F."/>
        </authorList>
    </citation>
    <scope>NUCLEOTIDE SEQUENCE [LARGE SCALE GENOMIC DNA]</scope>
    <source>
        <strain evidence="3 4">DSM 27710</strain>
    </source>
</reference>
<dbReference type="InterPro" id="IPR051922">
    <property type="entry name" value="Bact_Sporulation_Assoc"/>
</dbReference>
<name>A0A0K1PC99_9BACT</name>
<dbReference type="GO" id="GO:0030288">
    <property type="term" value="C:outer membrane-bounded periplasmic space"/>
    <property type="evidence" value="ECO:0007669"/>
    <property type="project" value="TreeGrafter"/>
</dbReference>
<dbReference type="Pfam" id="PF08486">
    <property type="entry name" value="SpoIID"/>
    <property type="match status" value="1"/>
</dbReference>
<dbReference type="NCBIfam" id="TIGR02669">
    <property type="entry name" value="SpoIID_LytB"/>
    <property type="match status" value="1"/>
</dbReference>
<feature type="signal peptide" evidence="1">
    <location>
        <begin position="1"/>
        <end position="20"/>
    </location>
</feature>
<evidence type="ECO:0000313" key="4">
    <source>
        <dbReference type="Proteomes" id="UP000055590"/>
    </source>
</evidence>
<gene>
    <name evidence="3" type="ORF">AKJ08_1111</name>
</gene>
<accession>A0A0K1PC99</accession>
<evidence type="ECO:0000256" key="1">
    <source>
        <dbReference type="SAM" id="SignalP"/>
    </source>
</evidence>
<dbReference type="KEGG" id="vin:AKJ08_1111"/>
<dbReference type="AlphaFoldDB" id="A0A0K1PC99"/>
<dbReference type="PANTHER" id="PTHR30032:SF4">
    <property type="entry name" value="AMIDASE ENHANCER"/>
    <property type="match status" value="1"/>
</dbReference>
<dbReference type="InterPro" id="IPR013486">
    <property type="entry name" value="SpoIID/LytB"/>
</dbReference>
<dbReference type="OrthoDB" id="9773852at2"/>
<sequence length="364" mass="38548">MRRVFAFVVLALLLPSPALAEAMIRIAVAENLPGVAVSAERLRIRPLTDEGTYRAIEGGKASIQRDPSGLVTVDGGGPGVEAIRIRGDGPIAVGDKMVRGSVEVLATPGGLLVVNELPMEVYLAAVLGSEMPPAFPPEALKAQAVAARTYAIGKKLAAEGQPYHLGASVLSQVYGGVHREDPRTHAAVEATEGEVLVFEHAPIEAYFFSSCGGTTEDGGNALSRSLPYLTSHSCPEARDTPGARWSLELSGAELGRRLGLAPLQGISVVSRTASGRVRSVELRTAKGSQRLDAVTLRRRVGYGEIKSLAFDAAATKAGFRFTGKGNGHGAGMCQWGAAAAAKSGWEYRRILEHYYPGTELRRMY</sequence>
<dbReference type="Proteomes" id="UP000055590">
    <property type="component" value="Chromosome"/>
</dbReference>
<feature type="domain" description="Sporulation stage II protein D amidase enhancer LytB N-terminal" evidence="2">
    <location>
        <begin position="109"/>
        <end position="198"/>
    </location>
</feature>
<dbReference type="PANTHER" id="PTHR30032">
    <property type="entry name" value="N-ACETYLMURAMOYL-L-ALANINE AMIDASE-RELATED"/>
    <property type="match status" value="1"/>
</dbReference>
<evidence type="ECO:0000259" key="2">
    <source>
        <dbReference type="Pfam" id="PF08486"/>
    </source>
</evidence>
<protein>
    <recommendedName>
        <fullName evidence="2">Sporulation stage II protein D amidase enhancer LytB N-terminal domain-containing protein</fullName>
    </recommendedName>
</protein>
<feature type="chain" id="PRO_5005465414" description="Sporulation stage II protein D amidase enhancer LytB N-terminal domain-containing protein" evidence="1">
    <location>
        <begin position="21"/>
        <end position="364"/>
    </location>
</feature>
<organism evidence="3 4">
    <name type="scientific">Vulgatibacter incomptus</name>
    <dbReference type="NCBI Taxonomy" id="1391653"/>
    <lineage>
        <taxon>Bacteria</taxon>
        <taxon>Pseudomonadati</taxon>
        <taxon>Myxococcota</taxon>
        <taxon>Myxococcia</taxon>
        <taxon>Myxococcales</taxon>
        <taxon>Cystobacterineae</taxon>
        <taxon>Vulgatibacteraceae</taxon>
        <taxon>Vulgatibacter</taxon>
    </lineage>
</organism>
<proteinExistence type="predicted"/>
<dbReference type="GO" id="GO:0030435">
    <property type="term" value="P:sporulation resulting in formation of a cellular spore"/>
    <property type="evidence" value="ECO:0007669"/>
    <property type="project" value="InterPro"/>
</dbReference>
<dbReference type="RefSeq" id="WP_050725133.1">
    <property type="nucleotide sequence ID" value="NZ_CP012332.1"/>
</dbReference>
<evidence type="ECO:0000313" key="3">
    <source>
        <dbReference type="EMBL" id="AKU90724.1"/>
    </source>
</evidence>
<keyword evidence="4" id="KW-1185">Reference proteome</keyword>
<dbReference type="InterPro" id="IPR013693">
    <property type="entry name" value="SpoIID/LytB_N"/>
</dbReference>
<dbReference type="PATRIC" id="fig|1391653.3.peg.1139"/>
<keyword evidence="1" id="KW-0732">Signal</keyword>
<dbReference type="STRING" id="1391653.AKJ08_1111"/>